<keyword evidence="2" id="KW-1185">Reference proteome</keyword>
<proteinExistence type="predicted"/>
<dbReference type="AlphaFoldDB" id="A0AAD8JZ31"/>
<dbReference type="EMBL" id="JAUHHV010000010">
    <property type="protein sequence ID" value="KAK1411296.1"/>
    <property type="molecule type" value="Genomic_DNA"/>
</dbReference>
<dbReference type="Proteomes" id="UP001229421">
    <property type="component" value="Unassembled WGS sequence"/>
</dbReference>
<protein>
    <submittedName>
        <fullName evidence="1">Uncharacterized protein</fullName>
    </submittedName>
</protein>
<comment type="caution">
    <text evidence="1">The sequence shown here is derived from an EMBL/GenBank/DDBJ whole genome shotgun (WGS) entry which is preliminary data.</text>
</comment>
<organism evidence="1 2">
    <name type="scientific">Tagetes erecta</name>
    <name type="common">African marigold</name>
    <dbReference type="NCBI Taxonomy" id="13708"/>
    <lineage>
        <taxon>Eukaryota</taxon>
        <taxon>Viridiplantae</taxon>
        <taxon>Streptophyta</taxon>
        <taxon>Embryophyta</taxon>
        <taxon>Tracheophyta</taxon>
        <taxon>Spermatophyta</taxon>
        <taxon>Magnoliopsida</taxon>
        <taxon>eudicotyledons</taxon>
        <taxon>Gunneridae</taxon>
        <taxon>Pentapetalae</taxon>
        <taxon>asterids</taxon>
        <taxon>campanulids</taxon>
        <taxon>Asterales</taxon>
        <taxon>Asteraceae</taxon>
        <taxon>Asteroideae</taxon>
        <taxon>Heliantheae alliance</taxon>
        <taxon>Tageteae</taxon>
        <taxon>Tagetes</taxon>
    </lineage>
</organism>
<evidence type="ECO:0000313" key="1">
    <source>
        <dbReference type="EMBL" id="KAK1411296.1"/>
    </source>
</evidence>
<sequence length="403" mass="45464">MPYQFHFCIRSQQDSLLHLFCQGETASQGSFIFSGCWEIWLARNASVHDSVAMSSSSIINKVKHWCKDLLQLDYPTHSSGFHDSIYGSSRNGMAAGGGIIRDYTIRAPLWLLFLPFMAQQLVEQSWRPNTNSKQSLGSLSLGGCSTRLTKLSIDTNNKRTSFPSTTEKRSLPPPTYSTHSILFDPIPRRWILFHYPCLEGDSVALNYYNKLAFSRDRPSVVALLAPFNRKLTYTPYLIGGFRERDPRVLTVEGSFEDFPLISRLRLESDRLFAPLLLGSSLLVGEVIPVDRGFGLLVDFFLRDTLVRAVKPLRQEMRASQSLELPDANNSLEGVESLNSIGMALELLGEVRYGRYTVDRSADSSNPTQSKEKKSWDYDLLSAGQLVVIGWTLFSFKVDAWSLY</sequence>
<name>A0AAD8JZ31_TARER</name>
<reference evidence="1" key="1">
    <citation type="journal article" date="2023" name="bioRxiv">
        <title>Improved chromosome-level genome assembly for marigold (Tagetes erecta).</title>
        <authorList>
            <person name="Jiang F."/>
            <person name="Yuan L."/>
            <person name="Wang S."/>
            <person name="Wang H."/>
            <person name="Xu D."/>
            <person name="Wang A."/>
            <person name="Fan W."/>
        </authorList>
    </citation>
    <scope>NUCLEOTIDE SEQUENCE</scope>
    <source>
        <strain evidence="1">WSJ</strain>
        <tissue evidence="1">Leaf</tissue>
    </source>
</reference>
<accession>A0AAD8JZ31</accession>
<evidence type="ECO:0000313" key="2">
    <source>
        <dbReference type="Proteomes" id="UP001229421"/>
    </source>
</evidence>
<gene>
    <name evidence="1" type="ORF">QVD17_37843</name>
</gene>